<reference evidence="4" key="1">
    <citation type="submission" date="2016-11" db="UniProtKB">
        <authorList>
            <consortium name="WormBaseParasite"/>
        </authorList>
    </citation>
    <scope>IDENTIFICATION</scope>
</reference>
<feature type="compositionally biased region" description="Polar residues" evidence="2">
    <location>
        <begin position="133"/>
        <end position="148"/>
    </location>
</feature>
<name>A0A1I8HJZ6_9PLAT</name>
<feature type="coiled-coil region" evidence="1">
    <location>
        <begin position="31"/>
        <end position="65"/>
    </location>
</feature>
<evidence type="ECO:0000313" key="4">
    <source>
        <dbReference type="WBParaSite" id="maker-uti_cns_0006569-snap-gene-0.9-mRNA-1"/>
    </source>
</evidence>
<evidence type="ECO:0000313" key="3">
    <source>
        <dbReference type="Proteomes" id="UP000095280"/>
    </source>
</evidence>
<organism evidence="3 4">
    <name type="scientific">Macrostomum lignano</name>
    <dbReference type="NCBI Taxonomy" id="282301"/>
    <lineage>
        <taxon>Eukaryota</taxon>
        <taxon>Metazoa</taxon>
        <taxon>Spiralia</taxon>
        <taxon>Lophotrochozoa</taxon>
        <taxon>Platyhelminthes</taxon>
        <taxon>Rhabditophora</taxon>
        <taxon>Macrostomorpha</taxon>
        <taxon>Macrostomida</taxon>
        <taxon>Macrostomidae</taxon>
        <taxon>Macrostomum</taxon>
    </lineage>
</organism>
<keyword evidence="1" id="KW-0175">Coiled coil</keyword>
<keyword evidence="3" id="KW-1185">Reference proteome</keyword>
<dbReference type="AlphaFoldDB" id="A0A1I8HJZ6"/>
<dbReference type="WBParaSite" id="maker-uti_cns_0006569-snap-gene-0.9-mRNA-1">
    <property type="protein sequence ID" value="maker-uti_cns_0006569-snap-gene-0.9-mRNA-1"/>
    <property type="gene ID" value="maker-uti_cns_0006569-snap-gene-0.9"/>
</dbReference>
<protein>
    <submittedName>
        <fullName evidence="4">SMC hinge domain-containing protein</fullName>
    </submittedName>
</protein>
<feature type="region of interest" description="Disordered" evidence="2">
    <location>
        <begin position="125"/>
        <end position="156"/>
    </location>
</feature>
<proteinExistence type="predicted"/>
<accession>A0A1I8HJZ6</accession>
<evidence type="ECO:0000256" key="2">
    <source>
        <dbReference type="SAM" id="MobiDB-lite"/>
    </source>
</evidence>
<sequence>ESRRRWQRENWRRAAIDGLEPLTWDAEQWERRTAEALAEQRANRAAELEQRNRELEAKRLQDQLVSLVEAAFPNVLNRNELVGAIESADSSSDRGATESALDELVAQRRLFMRPVPGGTAYLLQEEQPEGSEISRSSKIGNKKLQQPSQERRGPLGMGRVVSFNRANFADLQLLRRARPTVAMVTRLMCEKRALDAVTLDKESFV</sequence>
<dbReference type="Proteomes" id="UP000095280">
    <property type="component" value="Unplaced"/>
</dbReference>
<evidence type="ECO:0000256" key="1">
    <source>
        <dbReference type="SAM" id="Coils"/>
    </source>
</evidence>